<keyword evidence="2" id="KW-0812">Transmembrane</keyword>
<reference evidence="3 4" key="1">
    <citation type="journal article" date="2019" name="Int. J. Syst. Evol. Microbiol.">
        <title>The Global Catalogue of Microorganisms (GCM) 10K type strain sequencing project: providing services to taxonomists for standard genome sequencing and annotation.</title>
        <authorList>
            <consortium name="The Broad Institute Genomics Platform"/>
            <consortium name="The Broad Institute Genome Sequencing Center for Infectious Disease"/>
            <person name="Wu L."/>
            <person name="Ma J."/>
        </authorList>
    </citation>
    <scope>NUCLEOTIDE SEQUENCE [LARGE SCALE GENOMIC DNA]</scope>
    <source>
        <strain evidence="3 4">JCM 10671</strain>
    </source>
</reference>
<evidence type="ECO:0000313" key="4">
    <source>
        <dbReference type="Proteomes" id="UP001500957"/>
    </source>
</evidence>
<comment type="caution">
    <text evidence="3">The sequence shown here is derived from an EMBL/GenBank/DDBJ whole genome shotgun (WGS) entry which is preliminary data.</text>
</comment>
<dbReference type="Proteomes" id="UP001500957">
    <property type="component" value="Unassembled WGS sequence"/>
</dbReference>
<feature type="transmembrane region" description="Helical" evidence="2">
    <location>
        <begin position="20"/>
        <end position="42"/>
    </location>
</feature>
<evidence type="ECO:0000256" key="2">
    <source>
        <dbReference type="SAM" id="Phobius"/>
    </source>
</evidence>
<sequence length="69" mass="7101">MEPQAAVVPSSRFRSTPDPVTIGLSMVNWLVLMLLMCGYLLASTTNDGAKPAGSSSEIGSAGISSTATR</sequence>
<protein>
    <submittedName>
        <fullName evidence="3">Uncharacterized protein</fullName>
    </submittedName>
</protein>
<accession>A0ABN1H2X7</accession>
<keyword evidence="2" id="KW-1133">Transmembrane helix</keyword>
<proteinExistence type="predicted"/>
<evidence type="ECO:0000256" key="1">
    <source>
        <dbReference type="SAM" id="MobiDB-lite"/>
    </source>
</evidence>
<organism evidence="3 4">
    <name type="scientific">Sporichthya brevicatena</name>
    <dbReference type="NCBI Taxonomy" id="171442"/>
    <lineage>
        <taxon>Bacteria</taxon>
        <taxon>Bacillati</taxon>
        <taxon>Actinomycetota</taxon>
        <taxon>Actinomycetes</taxon>
        <taxon>Sporichthyales</taxon>
        <taxon>Sporichthyaceae</taxon>
        <taxon>Sporichthya</taxon>
    </lineage>
</organism>
<keyword evidence="2" id="KW-0472">Membrane</keyword>
<dbReference type="EMBL" id="BAAAHE010000029">
    <property type="protein sequence ID" value="GAA0627509.1"/>
    <property type="molecule type" value="Genomic_DNA"/>
</dbReference>
<name>A0ABN1H2X7_9ACTN</name>
<gene>
    <name evidence="3" type="ORF">GCM10009547_33840</name>
</gene>
<dbReference type="RefSeq" id="WP_344606877.1">
    <property type="nucleotide sequence ID" value="NZ_BAAAHE010000029.1"/>
</dbReference>
<evidence type="ECO:0000313" key="3">
    <source>
        <dbReference type="EMBL" id="GAA0627509.1"/>
    </source>
</evidence>
<feature type="compositionally biased region" description="Low complexity" evidence="1">
    <location>
        <begin position="52"/>
        <end position="69"/>
    </location>
</feature>
<keyword evidence="4" id="KW-1185">Reference proteome</keyword>
<feature type="region of interest" description="Disordered" evidence="1">
    <location>
        <begin position="47"/>
        <end position="69"/>
    </location>
</feature>